<dbReference type="EMBL" id="JAHRHJ020003813">
    <property type="protein sequence ID" value="KAH9288843.1"/>
    <property type="molecule type" value="Genomic_DNA"/>
</dbReference>
<dbReference type="OMA" id="IQARYCP"/>
<sequence>MHDHLRDLGREMANELSPPRRVWHPQHIKSLIIECSALEKLAGLSHLSFLKTIKIKKCGKLNCLELDDCANLKRVDVSDLPKLVILSIHHCPELKKLSNLYGLSSLEQITIDGCSKLVQLIITECGNLLELTLAGLNFLQTIQIERCEKLQNIAGIEELLALKAMEMSLCNNAAMKQYGVPLT</sequence>
<evidence type="ECO:0000313" key="2">
    <source>
        <dbReference type="Proteomes" id="UP000824469"/>
    </source>
</evidence>
<comment type="caution">
    <text evidence="1">The sequence shown here is derived from an EMBL/GenBank/DDBJ whole genome shotgun (WGS) entry which is preliminary data.</text>
</comment>
<dbReference type="AlphaFoldDB" id="A0AA38C3N6"/>
<gene>
    <name evidence="1" type="ORF">KI387_032960</name>
</gene>
<organism evidence="1 2">
    <name type="scientific">Taxus chinensis</name>
    <name type="common">Chinese yew</name>
    <name type="synonym">Taxus wallichiana var. chinensis</name>
    <dbReference type="NCBI Taxonomy" id="29808"/>
    <lineage>
        <taxon>Eukaryota</taxon>
        <taxon>Viridiplantae</taxon>
        <taxon>Streptophyta</taxon>
        <taxon>Embryophyta</taxon>
        <taxon>Tracheophyta</taxon>
        <taxon>Spermatophyta</taxon>
        <taxon>Pinopsida</taxon>
        <taxon>Pinidae</taxon>
        <taxon>Conifers II</taxon>
        <taxon>Cupressales</taxon>
        <taxon>Taxaceae</taxon>
        <taxon>Taxus</taxon>
    </lineage>
</organism>
<dbReference type="Gene3D" id="3.80.10.10">
    <property type="entry name" value="Ribonuclease Inhibitor"/>
    <property type="match status" value="1"/>
</dbReference>
<protein>
    <submittedName>
        <fullName evidence="1">Uncharacterized protein</fullName>
    </submittedName>
</protein>
<keyword evidence="2" id="KW-1185">Reference proteome</keyword>
<dbReference type="Proteomes" id="UP000824469">
    <property type="component" value="Unassembled WGS sequence"/>
</dbReference>
<evidence type="ECO:0000313" key="1">
    <source>
        <dbReference type="EMBL" id="KAH9288843.1"/>
    </source>
</evidence>
<dbReference type="SUPFAM" id="SSF52058">
    <property type="entry name" value="L domain-like"/>
    <property type="match status" value="1"/>
</dbReference>
<name>A0AA38C3N6_TAXCH</name>
<feature type="non-terminal residue" evidence="1">
    <location>
        <position position="1"/>
    </location>
</feature>
<dbReference type="InterPro" id="IPR032675">
    <property type="entry name" value="LRR_dom_sf"/>
</dbReference>
<accession>A0AA38C3N6</accession>
<proteinExistence type="predicted"/>
<reference evidence="1 2" key="1">
    <citation type="journal article" date="2021" name="Nat. Plants">
        <title>The Taxus genome provides insights into paclitaxel biosynthesis.</title>
        <authorList>
            <person name="Xiong X."/>
            <person name="Gou J."/>
            <person name="Liao Q."/>
            <person name="Li Y."/>
            <person name="Zhou Q."/>
            <person name="Bi G."/>
            <person name="Li C."/>
            <person name="Du R."/>
            <person name="Wang X."/>
            <person name="Sun T."/>
            <person name="Guo L."/>
            <person name="Liang H."/>
            <person name="Lu P."/>
            <person name="Wu Y."/>
            <person name="Zhang Z."/>
            <person name="Ro D.K."/>
            <person name="Shang Y."/>
            <person name="Huang S."/>
            <person name="Yan J."/>
        </authorList>
    </citation>
    <scope>NUCLEOTIDE SEQUENCE [LARGE SCALE GENOMIC DNA]</scope>
    <source>
        <strain evidence="1">Ta-2019</strain>
    </source>
</reference>